<dbReference type="STRING" id="579105.SAMN04488096_10849"/>
<dbReference type="OrthoDB" id="796799at2"/>
<protein>
    <submittedName>
        <fullName evidence="1">Uncharacterized protein</fullName>
    </submittedName>
</protein>
<dbReference type="Proteomes" id="UP000184225">
    <property type="component" value="Unassembled WGS sequence"/>
</dbReference>
<sequence length="179" mass="21443">MEEFKIILFLISTFFGIEGGRVVADKTTVSIYPEKQEVEIIQENLFTVLEEDYNAETVIKQWRKIEEAQTNENLWREDLKNFTNKQLILRDNKEIKPQIKLTYTNKEDLEELGIWYNEEQSQFSINHLPQEMIKTEEGVLKGNYWYFDANRKFTFTIQPFLKMPEKYKKIKKSINSIVD</sequence>
<dbReference type="AlphaFoldDB" id="A0A1M6GI11"/>
<dbReference type="EMBL" id="FQYY01000008">
    <property type="protein sequence ID" value="SHJ09566.1"/>
    <property type="molecule type" value="Genomic_DNA"/>
</dbReference>
<evidence type="ECO:0000313" key="1">
    <source>
        <dbReference type="EMBL" id="SHJ09566.1"/>
    </source>
</evidence>
<evidence type="ECO:0000313" key="2">
    <source>
        <dbReference type="Proteomes" id="UP000184225"/>
    </source>
</evidence>
<name>A0A1M6GI11_9FLAO</name>
<keyword evidence="2" id="KW-1185">Reference proteome</keyword>
<accession>A0A1M6GI11</accession>
<organism evidence="1 2">
    <name type="scientific">Mesonia phycicola</name>
    <dbReference type="NCBI Taxonomy" id="579105"/>
    <lineage>
        <taxon>Bacteria</taxon>
        <taxon>Pseudomonadati</taxon>
        <taxon>Bacteroidota</taxon>
        <taxon>Flavobacteriia</taxon>
        <taxon>Flavobacteriales</taxon>
        <taxon>Flavobacteriaceae</taxon>
        <taxon>Mesonia</taxon>
    </lineage>
</organism>
<gene>
    <name evidence="1" type="ORF">SAMN04488096_10849</name>
</gene>
<proteinExistence type="predicted"/>
<dbReference type="RefSeq" id="WP_073152452.1">
    <property type="nucleotide sequence ID" value="NZ_FQYY01000008.1"/>
</dbReference>
<reference evidence="1 2" key="1">
    <citation type="submission" date="2016-11" db="EMBL/GenBank/DDBJ databases">
        <authorList>
            <person name="Jaros S."/>
            <person name="Januszkiewicz K."/>
            <person name="Wedrychowicz H."/>
        </authorList>
    </citation>
    <scope>NUCLEOTIDE SEQUENCE [LARGE SCALE GENOMIC DNA]</scope>
    <source>
        <strain evidence="1 2">DSM 21425</strain>
    </source>
</reference>